<protein>
    <recommendedName>
        <fullName evidence="4">Flagellar hook protein FlgE</fullName>
    </recommendedName>
</protein>
<dbReference type="InterPro" id="IPR037058">
    <property type="entry name" value="Falgellar_hook_FlgE_sf"/>
</dbReference>
<dbReference type="OrthoDB" id="8578401at2"/>
<dbReference type="PROSITE" id="PS00588">
    <property type="entry name" value="FLAGELLA_BB_ROD"/>
    <property type="match status" value="1"/>
</dbReference>
<dbReference type="InterPro" id="IPR037925">
    <property type="entry name" value="FlgE/F/G-like"/>
</dbReference>
<accession>A0A2S9H1S9</accession>
<proteinExistence type="inferred from homology"/>
<dbReference type="GO" id="GO:0071978">
    <property type="term" value="P:bacterial-type flagellum-dependent swarming motility"/>
    <property type="evidence" value="ECO:0007669"/>
    <property type="project" value="TreeGrafter"/>
</dbReference>
<dbReference type="Gene3D" id="2.60.98.20">
    <property type="entry name" value="Flagellar hook protein FlgE"/>
    <property type="match status" value="1"/>
</dbReference>
<dbReference type="InterPro" id="IPR001444">
    <property type="entry name" value="Flag_bb_rod_N"/>
</dbReference>
<dbReference type="InterPro" id="IPR053967">
    <property type="entry name" value="LlgE_F_G-like_D1"/>
</dbReference>
<evidence type="ECO:0000256" key="4">
    <source>
        <dbReference type="RuleBase" id="RU362116"/>
    </source>
</evidence>
<evidence type="ECO:0000259" key="7">
    <source>
        <dbReference type="Pfam" id="PF22692"/>
    </source>
</evidence>
<dbReference type="Pfam" id="PF22692">
    <property type="entry name" value="LlgE_F_G_D1"/>
    <property type="match status" value="1"/>
</dbReference>
<dbReference type="GO" id="GO:0009424">
    <property type="term" value="C:bacterial-type flagellum hook"/>
    <property type="evidence" value="ECO:0007669"/>
    <property type="project" value="TreeGrafter"/>
</dbReference>
<evidence type="ECO:0000259" key="5">
    <source>
        <dbReference type="Pfam" id="PF00460"/>
    </source>
</evidence>
<dbReference type="GO" id="GO:0009425">
    <property type="term" value="C:bacterial-type flagellum basal body"/>
    <property type="evidence" value="ECO:0007669"/>
    <property type="project" value="UniProtKB-SubCell"/>
</dbReference>
<evidence type="ECO:0000259" key="6">
    <source>
        <dbReference type="Pfam" id="PF06429"/>
    </source>
</evidence>
<reference evidence="8 9" key="1">
    <citation type="submission" date="2018-02" db="EMBL/GenBank/DDBJ databases">
        <title>Solimicrobium silvestre gen. nov., sp. nov., isolated from alpine forest soil.</title>
        <authorList>
            <person name="Margesin R."/>
            <person name="Albuquerque L."/>
            <person name="Zhang D.-C."/>
            <person name="Froufe H.J.C."/>
            <person name="Severino R."/>
            <person name="Roxo I."/>
            <person name="Egas C."/>
            <person name="Da Costa M.S."/>
        </authorList>
    </citation>
    <scope>NUCLEOTIDE SEQUENCE [LARGE SCALE GENOMIC DNA]</scope>
    <source>
        <strain evidence="8 9">S20-91</strain>
    </source>
</reference>
<name>A0A2S9H1S9_9BURK</name>
<dbReference type="Pfam" id="PF00460">
    <property type="entry name" value="Flg_bb_rod"/>
    <property type="match status" value="1"/>
</dbReference>
<dbReference type="RefSeq" id="WP_105531191.1">
    <property type="nucleotide sequence ID" value="NZ_PUGF01000005.1"/>
</dbReference>
<dbReference type="InterPro" id="IPR020013">
    <property type="entry name" value="Flagellar_FlgE/F/G"/>
</dbReference>
<keyword evidence="9" id="KW-1185">Reference proteome</keyword>
<dbReference type="InterPro" id="IPR010930">
    <property type="entry name" value="Flg_bb/hook_C_dom"/>
</dbReference>
<keyword evidence="3 4" id="KW-0975">Bacterial flagellum</keyword>
<feature type="domain" description="Flagellar basal-body/hook protein C-terminal" evidence="6">
    <location>
        <begin position="349"/>
        <end position="393"/>
    </location>
</feature>
<evidence type="ECO:0000256" key="1">
    <source>
        <dbReference type="ARBA" id="ARBA00004117"/>
    </source>
</evidence>
<dbReference type="InterPro" id="IPR019776">
    <property type="entry name" value="Flagellar_basal_body_rod_CS"/>
</dbReference>
<comment type="similarity">
    <text evidence="2 4">Belongs to the flagella basal body rod proteins family.</text>
</comment>
<feature type="domain" description="Flagellar hook protein FlgE/F/G-like D1" evidence="7">
    <location>
        <begin position="91"/>
        <end position="129"/>
    </location>
</feature>
<dbReference type="Proteomes" id="UP000237839">
    <property type="component" value="Unassembled WGS sequence"/>
</dbReference>
<dbReference type="PANTHER" id="PTHR30435:SF1">
    <property type="entry name" value="FLAGELLAR HOOK PROTEIN FLGE"/>
    <property type="match status" value="1"/>
</dbReference>
<evidence type="ECO:0000256" key="2">
    <source>
        <dbReference type="ARBA" id="ARBA00009677"/>
    </source>
</evidence>
<dbReference type="EMBL" id="PUGF01000005">
    <property type="protein sequence ID" value="PRC93917.1"/>
    <property type="molecule type" value="Genomic_DNA"/>
</dbReference>
<comment type="subcellular location">
    <subcellularLocation>
        <location evidence="1 4">Bacterial flagellum basal body</location>
    </subcellularLocation>
</comment>
<comment type="function">
    <text evidence="4">A flexible structure which links the flagellar filament to the drive apparatus in the basal body.</text>
</comment>
<evidence type="ECO:0000256" key="3">
    <source>
        <dbReference type="ARBA" id="ARBA00023143"/>
    </source>
</evidence>
<dbReference type="SUPFAM" id="SSF117143">
    <property type="entry name" value="Flagellar hook protein flgE"/>
    <property type="match status" value="1"/>
</dbReference>
<sequence length="397" mass="40366">MSLSSSIDIGMSGLLGFSQELQTISNNVANLNTPGFKGSDSQFSDLFSQDNSFSGGSGDSTGGGMQVLPAVINFSQGQTTQTGVATNMVDSGNSFFVLKDPKTGQISYTQDGQFQFNSSGVLVDSTGNFDVQALDSSGKLANLTQSGLQNSLPKASSTITLAGNLSTTTSPDVVSSINVTDAAGGTHTLTATFTNSTKTPGTWTVSLADANGTVSSGGSFVFTNGTLTTTGGANSYAFTYSPAGVPAMNLTLTLDPSSTYLASSSTLGVESVDGYAAGTVTNATFNQSGTLVLSYSNGQTVNGPNVALANFSSTANLQHAGNNAFITSNNGDAQLGIAGNTSAWGTINSGSIQASNVDLSTEFSNIIITQRGYQAASEIVSTANQMMQNVLDMKGQG</sequence>
<evidence type="ECO:0000313" key="9">
    <source>
        <dbReference type="Proteomes" id="UP000237839"/>
    </source>
</evidence>
<dbReference type="GO" id="GO:0005829">
    <property type="term" value="C:cytosol"/>
    <property type="evidence" value="ECO:0007669"/>
    <property type="project" value="TreeGrafter"/>
</dbReference>
<organism evidence="8 9">
    <name type="scientific">Solimicrobium silvestre</name>
    <dbReference type="NCBI Taxonomy" id="2099400"/>
    <lineage>
        <taxon>Bacteria</taxon>
        <taxon>Pseudomonadati</taxon>
        <taxon>Pseudomonadota</taxon>
        <taxon>Betaproteobacteria</taxon>
        <taxon>Burkholderiales</taxon>
        <taxon>Oxalobacteraceae</taxon>
        <taxon>Solimicrobium</taxon>
    </lineage>
</organism>
<dbReference type="NCBIfam" id="TIGR03506">
    <property type="entry name" value="FlgEFG_subfam"/>
    <property type="match status" value="1"/>
</dbReference>
<keyword evidence="8" id="KW-0969">Cilium</keyword>
<comment type="caution">
    <text evidence="8">The sequence shown here is derived from an EMBL/GenBank/DDBJ whole genome shotgun (WGS) entry which is preliminary data.</text>
</comment>
<dbReference type="AlphaFoldDB" id="A0A2S9H1S9"/>
<dbReference type="Pfam" id="PF06429">
    <property type="entry name" value="Flg_bbr_C"/>
    <property type="match status" value="1"/>
</dbReference>
<evidence type="ECO:0000313" key="8">
    <source>
        <dbReference type="EMBL" id="PRC93917.1"/>
    </source>
</evidence>
<gene>
    <name evidence="8" type="ORF">S2091_1526</name>
</gene>
<keyword evidence="8" id="KW-0282">Flagellum</keyword>
<dbReference type="PANTHER" id="PTHR30435">
    <property type="entry name" value="FLAGELLAR PROTEIN"/>
    <property type="match status" value="1"/>
</dbReference>
<feature type="domain" description="Flagellar basal body rod protein N-terminal" evidence="5">
    <location>
        <begin position="7"/>
        <end position="37"/>
    </location>
</feature>
<keyword evidence="8" id="KW-0966">Cell projection</keyword>